<evidence type="ECO:0000313" key="2">
    <source>
        <dbReference type="Proteomes" id="UP000515344"/>
    </source>
</evidence>
<protein>
    <submittedName>
        <fullName evidence="1">Uncharacterized protein</fullName>
    </submittedName>
</protein>
<dbReference type="Proteomes" id="UP000515344">
    <property type="component" value="Chromosome"/>
</dbReference>
<reference evidence="2" key="1">
    <citation type="submission" date="2020-08" db="EMBL/GenBank/DDBJ databases">
        <title>Lacibacter sp. S13-6-6 genome sequencing.</title>
        <authorList>
            <person name="Jin L."/>
        </authorList>
    </citation>
    <scope>NUCLEOTIDE SEQUENCE [LARGE SCALE GENOMIC DNA]</scope>
    <source>
        <strain evidence="2">S13-6-6</strain>
    </source>
</reference>
<gene>
    <name evidence="1" type="ORF">H4075_19940</name>
</gene>
<dbReference type="RefSeq" id="WP_182802571.1">
    <property type="nucleotide sequence ID" value="NZ_CP060007.1"/>
</dbReference>
<name>A0A7G5XFQ6_9BACT</name>
<evidence type="ECO:0000313" key="1">
    <source>
        <dbReference type="EMBL" id="QNA44309.1"/>
    </source>
</evidence>
<accession>A0A7G5XFQ6</accession>
<dbReference type="AlphaFoldDB" id="A0A7G5XFQ6"/>
<dbReference type="KEGG" id="lacs:H4075_19940"/>
<proteinExistence type="predicted"/>
<dbReference type="EMBL" id="CP060007">
    <property type="protein sequence ID" value="QNA44309.1"/>
    <property type="molecule type" value="Genomic_DNA"/>
</dbReference>
<keyword evidence="2" id="KW-1185">Reference proteome</keyword>
<organism evidence="1 2">
    <name type="scientific">Lacibacter sediminis</name>
    <dbReference type="NCBI Taxonomy" id="2760713"/>
    <lineage>
        <taxon>Bacteria</taxon>
        <taxon>Pseudomonadati</taxon>
        <taxon>Bacteroidota</taxon>
        <taxon>Chitinophagia</taxon>
        <taxon>Chitinophagales</taxon>
        <taxon>Chitinophagaceae</taxon>
        <taxon>Lacibacter</taxon>
    </lineage>
</organism>
<sequence length="132" mass="15236">MSLQFDLDQLIQSDVELSTSIEEHGVTLLHCSYTAPSIYLMGGWVCIWPTTYLVNENSCEQLQLIHAINIPVSPERKYFSSSGERFSFILIFPKLPDDWTVFHLHEHTADDIGFGFRNIQRNNSGIYRLTIR</sequence>